<proteinExistence type="inferred from homology"/>
<name>A0A196SEN8_BLAHN</name>
<evidence type="ECO:0000256" key="1">
    <source>
        <dbReference type="ARBA" id="ARBA00009658"/>
    </source>
</evidence>
<dbReference type="Proteomes" id="UP000078348">
    <property type="component" value="Unassembled WGS sequence"/>
</dbReference>
<comment type="subcellular location">
    <subcellularLocation>
        <location evidence="2">Mitochondrion inner membrane</location>
    </subcellularLocation>
</comment>
<organism evidence="3 4">
    <name type="scientific">Blastocystis sp. subtype 1 (strain ATCC 50177 / NandII)</name>
    <dbReference type="NCBI Taxonomy" id="478820"/>
    <lineage>
        <taxon>Eukaryota</taxon>
        <taxon>Sar</taxon>
        <taxon>Stramenopiles</taxon>
        <taxon>Bigyra</taxon>
        <taxon>Opalozoa</taxon>
        <taxon>Opalinata</taxon>
        <taxon>Blastocystidae</taxon>
        <taxon>Blastocystis</taxon>
    </lineage>
</organism>
<dbReference type="PANTHER" id="PTHR23222">
    <property type="entry name" value="PROHIBITIN"/>
    <property type="match status" value="1"/>
</dbReference>
<dbReference type="InterPro" id="IPR000163">
    <property type="entry name" value="Prohibitin"/>
</dbReference>
<keyword evidence="2" id="KW-0999">Mitochondrion inner membrane</keyword>
<evidence type="ECO:0000313" key="4">
    <source>
        <dbReference type="Proteomes" id="UP000078348"/>
    </source>
</evidence>
<dbReference type="STRING" id="478820.A0A196SEN8"/>
<evidence type="ECO:0000313" key="3">
    <source>
        <dbReference type="EMBL" id="OAO15468.1"/>
    </source>
</evidence>
<dbReference type="OrthoDB" id="275637at2759"/>
<evidence type="ECO:0000256" key="2">
    <source>
        <dbReference type="RuleBase" id="RU366048"/>
    </source>
</evidence>
<sequence length="85" mass="9538">MAEAARMLTKVAKWSIGIGAGLYVFNACIYDVDGGERAVIFDRFRGVLPKTVGEGTHFKIPFIMYPYKYDIRTTPREISTETGTK</sequence>
<protein>
    <recommendedName>
        <fullName evidence="2">Prohibitin</fullName>
    </recommendedName>
</protein>
<keyword evidence="2" id="KW-0472">Membrane</keyword>
<keyword evidence="4" id="KW-1185">Reference proteome</keyword>
<dbReference type="GO" id="GO:0005743">
    <property type="term" value="C:mitochondrial inner membrane"/>
    <property type="evidence" value="ECO:0007669"/>
    <property type="project" value="UniProtKB-SubCell"/>
</dbReference>
<comment type="caution">
    <text evidence="3">The sequence shown here is derived from an EMBL/GenBank/DDBJ whole genome shotgun (WGS) entry which is preliminary data.</text>
</comment>
<dbReference type="EMBL" id="LXWW01000139">
    <property type="protein sequence ID" value="OAO15468.1"/>
    <property type="molecule type" value="Genomic_DNA"/>
</dbReference>
<comment type="similarity">
    <text evidence="1 2">Belongs to the prohibitin family.</text>
</comment>
<accession>A0A196SEN8</accession>
<dbReference type="GO" id="GO:0007005">
    <property type="term" value="P:mitochondrion organization"/>
    <property type="evidence" value="ECO:0007669"/>
    <property type="project" value="TreeGrafter"/>
</dbReference>
<keyword evidence="2" id="KW-0496">Mitochondrion</keyword>
<feature type="non-terminal residue" evidence="3">
    <location>
        <position position="85"/>
    </location>
</feature>
<dbReference type="PANTHER" id="PTHR23222:SF0">
    <property type="entry name" value="PROHIBITIN 1"/>
    <property type="match status" value="1"/>
</dbReference>
<reference evidence="3 4" key="1">
    <citation type="submission" date="2016-05" db="EMBL/GenBank/DDBJ databases">
        <title>Nuclear genome of Blastocystis sp. subtype 1 NandII.</title>
        <authorList>
            <person name="Gentekaki E."/>
            <person name="Curtis B."/>
            <person name="Stairs C."/>
            <person name="Eme L."/>
            <person name="Herman E."/>
            <person name="Klimes V."/>
            <person name="Arias M.C."/>
            <person name="Elias M."/>
            <person name="Hilliou F."/>
            <person name="Klute M."/>
            <person name="Malik S.-B."/>
            <person name="Pightling A."/>
            <person name="Rachubinski R."/>
            <person name="Salas D."/>
            <person name="Schlacht A."/>
            <person name="Suga H."/>
            <person name="Archibald J."/>
            <person name="Ball S.G."/>
            <person name="Clark G."/>
            <person name="Dacks J."/>
            <person name="Van Der Giezen M."/>
            <person name="Tsaousis A."/>
            <person name="Roger A."/>
        </authorList>
    </citation>
    <scope>NUCLEOTIDE SEQUENCE [LARGE SCALE GENOMIC DNA]</scope>
    <source>
        <strain evidence="4">ATCC 50177 / NandII</strain>
    </source>
</reference>
<dbReference type="AlphaFoldDB" id="A0A196SEN8"/>
<gene>
    <name evidence="3" type="ORF">AV274_2807</name>
</gene>